<keyword evidence="1" id="KW-1133">Transmembrane helix</keyword>
<gene>
    <name evidence="2" type="ORF">RhiirA4_517586</name>
</gene>
<accession>A0A2I1HMQ7</accession>
<sequence>MSKYLKTTKKQTKQIYKKKKNEILKKKMMVLSSYFGRCFGKDFYLFLPSFNERFLTVHFFLFLGGSFVFLVTTGQAFGRVKFSTKGFDWVLGWRLEMISASSTFLLLDRLFFGVLKQVEFWFSDNLELFLDIMSSCLLSYFH</sequence>
<keyword evidence="1" id="KW-0812">Transmembrane</keyword>
<dbReference type="EMBL" id="LLXI01004008">
    <property type="protein sequence ID" value="PKY60147.1"/>
    <property type="molecule type" value="Genomic_DNA"/>
</dbReference>
<reference evidence="2 3" key="1">
    <citation type="submission" date="2015-10" db="EMBL/GenBank/DDBJ databases">
        <title>Genome analyses suggest a sexual origin of heterokaryosis in a supposedly ancient asexual fungus.</title>
        <authorList>
            <person name="Ropars J."/>
            <person name="Sedzielewska K."/>
            <person name="Noel J."/>
            <person name="Charron P."/>
            <person name="Farinelli L."/>
            <person name="Marton T."/>
            <person name="Kruger M."/>
            <person name="Pelin A."/>
            <person name="Brachmann A."/>
            <person name="Corradi N."/>
        </authorList>
    </citation>
    <scope>NUCLEOTIDE SEQUENCE [LARGE SCALE GENOMIC DNA]</scope>
    <source>
        <strain evidence="2 3">A4</strain>
    </source>
</reference>
<protein>
    <submittedName>
        <fullName evidence="2">Uncharacterized protein</fullName>
    </submittedName>
</protein>
<name>A0A2I1HMQ7_9GLOM</name>
<proteinExistence type="predicted"/>
<evidence type="ECO:0000256" key="1">
    <source>
        <dbReference type="SAM" id="Phobius"/>
    </source>
</evidence>
<evidence type="ECO:0000313" key="2">
    <source>
        <dbReference type="EMBL" id="PKY60147.1"/>
    </source>
</evidence>
<dbReference type="AlphaFoldDB" id="A0A2I1HMQ7"/>
<organism evidence="2 3">
    <name type="scientific">Rhizophagus irregularis</name>
    <dbReference type="NCBI Taxonomy" id="588596"/>
    <lineage>
        <taxon>Eukaryota</taxon>
        <taxon>Fungi</taxon>
        <taxon>Fungi incertae sedis</taxon>
        <taxon>Mucoromycota</taxon>
        <taxon>Glomeromycotina</taxon>
        <taxon>Glomeromycetes</taxon>
        <taxon>Glomerales</taxon>
        <taxon>Glomeraceae</taxon>
        <taxon>Rhizophagus</taxon>
    </lineage>
</organism>
<keyword evidence="1" id="KW-0472">Membrane</keyword>
<comment type="caution">
    <text evidence="2">The sequence shown here is derived from an EMBL/GenBank/DDBJ whole genome shotgun (WGS) entry which is preliminary data.</text>
</comment>
<keyword evidence="3" id="KW-1185">Reference proteome</keyword>
<dbReference type="Proteomes" id="UP000234323">
    <property type="component" value="Unassembled WGS sequence"/>
</dbReference>
<feature type="transmembrane region" description="Helical" evidence="1">
    <location>
        <begin position="56"/>
        <end position="77"/>
    </location>
</feature>
<evidence type="ECO:0000313" key="3">
    <source>
        <dbReference type="Proteomes" id="UP000234323"/>
    </source>
</evidence>